<dbReference type="Proteomes" id="UP000054107">
    <property type="component" value="Unassembled WGS sequence"/>
</dbReference>
<evidence type="ECO:0000313" key="2">
    <source>
        <dbReference type="Proteomes" id="UP000054107"/>
    </source>
</evidence>
<reference evidence="1 2" key="1">
    <citation type="submission" date="2014-09" db="EMBL/GenBank/DDBJ databases">
        <authorList>
            <person name="Ellenberger Sabrina"/>
        </authorList>
    </citation>
    <scope>NUCLEOTIDE SEQUENCE [LARGE SCALE GENOMIC DNA]</scope>
    <source>
        <strain evidence="1 2">CBS 412.66</strain>
    </source>
</reference>
<protein>
    <submittedName>
        <fullName evidence="1">Uncharacterized protein</fullName>
    </submittedName>
</protein>
<gene>
    <name evidence="1" type="primary">PARPA_07710.1 scaffold 30209</name>
</gene>
<dbReference type="AlphaFoldDB" id="A0A0B7NE38"/>
<name>A0A0B7NE38_9FUNG</name>
<accession>A0A0B7NE38</accession>
<dbReference type="EMBL" id="LN730307">
    <property type="protein sequence ID" value="CEP13600.1"/>
    <property type="molecule type" value="Genomic_DNA"/>
</dbReference>
<keyword evidence="2" id="KW-1185">Reference proteome</keyword>
<evidence type="ECO:0000313" key="1">
    <source>
        <dbReference type="EMBL" id="CEP13600.1"/>
    </source>
</evidence>
<sequence>MIKSSLRKHVLGYVGDKSLKRYTPAIVILSFEDVEQKHNLAPVNEIQPPEPSRWSLELMATEDKMIKSSLRKHLLGYVGDKSLKRYTPAIVILSFEDVEQKHNLAPVNEIQPPEPSPWCRYRAFFLWLEAVKNEKLKTLPIVASSFSVAN</sequence>
<proteinExistence type="predicted"/>
<organism evidence="1 2">
    <name type="scientific">Parasitella parasitica</name>
    <dbReference type="NCBI Taxonomy" id="35722"/>
    <lineage>
        <taxon>Eukaryota</taxon>
        <taxon>Fungi</taxon>
        <taxon>Fungi incertae sedis</taxon>
        <taxon>Mucoromycota</taxon>
        <taxon>Mucoromycotina</taxon>
        <taxon>Mucoromycetes</taxon>
        <taxon>Mucorales</taxon>
        <taxon>Mucorineae</taxon>
        <taxon>Mucoraceae</taxon>
        <taxon>Parasitella</taxon>
    </lineage>
</organism>